<gene>
    <name evidence="2" type="ORF">ANE_LOCUS3112</name>
</gene>
<dbReference type="EMBL" id="CABITT030000001">
    <property type="protein sequence ID" value="VVA92667.1"/>
    <property type="molecule type" value="Genomic_DNA"/>
</dbReference>
<proteinExistence type="predicted"/>
<dbReference type="OrthoDB" id="2442898at2759"/>
<accession>A0A565ATH4</accession>
<reference evidence="2" key="1">
    <citation type="submission" date="2019-07" db="EMBL/GenBank/DDBJ databases">
        <authorList>
            <person name="Dittberner H."/>
        </authorList>
    </citation>
    <scope>NUCLEOTIDE SEQUENCE [LARGE SCALE GENOMIC DNA]</scope>
</reference>
<dbReference type="AlphaFoldDB" id="A0A565ATH4"/>
<organism evidence="2 3">
    <name type="scientific">Arabis nemorensis</name>
    <dbReference type="NCBI Taxonomy" id="586526"/>
    <lineage>
        <taxon>Eukaryota</taxon>
        <taxon>Viridiplantae</taxon>
        <taxon>Streptophyta</taxon>
        <taxon>Embryophyta</taxon>
        <taxon>Tracheophyta</taxon>
        <taxon>Spermatophyta</taxon>
        <taxon>Magnoliopsida</taxon>
        <taxon>eudicotyledons</taxon>
        <taxon>Gunneridae</taxon>
        <taxon>Pentapetalae</taxon>
        <taxon>rosids</taxon>
        <taxon>malvids</taxon>
        <taxon>Brassicales</taxon>
        <taxon>Brassicaceae</taxon>
        <taxon>Arabideae</taxon>
        <taxon>Arabis</taxon>
    </lineage>
</organism>
<protein>
    <submittedName>
        <fullName evidence="2">Uncharacterized protein</fullName>
    </submittedName>
</protein>
<evidence type="ECO:0000256" key="1">
    <source>
        <dbReference type="SAM" id="MobiDB-lite"/>
    </source>
</evidence>
<evidence type="ECO:0000313" key="2">
    <source>
        <dbReference type="EMBL" id="VVA92667.1"/>
    </source>
</evidence>
<keyword evidence="3" id="KW-1185">Reference proteome</keyword>
<feature type="region of interest" description="Disordered" evidence="1">
    <location>
        <begin position="1"/>
        <end position="24"/>
    </location>
</feature>
<sequence>MHRTLGPMDRFATAIDPESRPLPTRQQNISDAIWKEKTYKVQTYMARWVYAFSVQFSVTESDEFKMMVEAIGQFGPGVTPPSQYQLLERLLKEEVERINGLLKPREEEWKKHGCTGNV</sequence>
<name>A0A565ATH4_9BRAS</name>
<evidence type="ECO:0000313" key="3">
    <source>
        <dbReference type="Proteomes" id="UP000489600"/>
    </source>
</evidence>
<comment type="caution">
    <text evidence="2">The sequence shown here is derived from an EMBL/GenBank/DDBJ whole genome shotgun (WGS) entry which is preliminary data.</text>
</comment>
<dbReference type="Proteomes" id="UP000489600">
    <property type="component" value="Unassembled WGS sequence"/>
</dbReference>